<gene>
    <name evidence="18" type="ORF">QBC36DRAFT_352009</name>
</gene>
<evidence type="ECO:0000256" key="10">
    <source>
        <dbReference type="ARBA" id="ARBA00023157"/>
    </source>
</evidence>
<dbReference type="PANTHER" id="PTHR33353">
    <property type="entry name" value="PUTATIVE (AFU_ORTHOLOGUE AFUA_1G12560)-RELATED"/>
    <property type="match status" value="1"/>
</dbReference>
<keyword evidence="18" id="KW-0378">Hydrolase</keyword>
<sequence length="281" mass="31123">MMVPVFLAAFLAALPGPAIAHGGLSNYTVGETWYRGYDPSTPEEDQLNQPWLIQRQWSTIDPLFTPSSPYLACNDPGIPPPSYIPIAAGDVITAVYYYWLHPVGPMTAWLSRCPGDNCNSVNLTEAKWFKIWEAGLLEGTLELGTWYQKSFQRWDGEPGLWPVRLPKGLGTGRYMIRHEILSLHVGFKPQFYPECAHLEVDGVGKNGEGGGVEGEVPGEYLKVFPGAYEEDGNFQTNTNADKGGDANTDRHMLSPEVRSGRALAWTRRFNIAHIGKQLTAP</sequence>
<feature type="signal peptide" evidence="16">
    <location>
        <begin position="1"/>
        <end position="20"/>
    </location>
</feature>
<name>A0AAN6W7D8_9PEZI</name>
<proteinExistence type="inferred from homology"/>
<comment type="catalytic activity">
    <reaction evidence="14">
        <text>[(1-&gt;4)-beta-D-glucosyl]n+m + reduced acceptor + O2 = 4-dehydro-beta-D-glucosyl-[(1-&gt;4)-beta-D-glucosyl]n-1 + [(1-&gt;4)-beta-D-glucosyl]m + acceptor + H2O.</text>
        <dbReference type="EC" id="1.14.99.56"/>
    </reaction>
</comment>
<evidence type="ECO:0000256" key="7">
    <source>
        <dbReference type="ARBA" id="ARBA00023002"/>
    </source>
</evidence>
<reference evidence="18" key="1">
    <citation type="journal article" date="2023" name="Mol. Phylogenet. Evol.">
        <title>Genome-scale phylogeny and comparative genomics of the fungal order Sordariales.</title>
        <authorList>
            <person name="Hensen N."/>
            <person name="Bonometti L."/>
            <person name="Westerberg I."/>
            <person name="Brannstrom I.O."/>
            <person name="Guillou S."/>
            <person name="Cros-Aarteil S."/>
            <person name="Calhoun S."/>
            <person name="Haridas S."/>
            <person name="Kuo A."/>
            <person name="Mondo S."/>
            <person name="Pangilinan J."/>
            <person name="Riley R."/>
            <person name="LaButti K."/>
            <person name="Andreopoulos B."/>
            <person name="Lipzen A."/>
            <person name="Chen C."/>
            <person name="Yan M."/>
            <person name="Daum C."/>
            <person name="Ng V."/>
            <person name="Clum A."/>
            <person name="Steindorff A."/>
            <person name="Ohm R.A."/>
            <person name="Martin F."/>
            <person name="Silar P."/>
            <person name="Natvig D.O."/>
            <person name="Lalanne C."/>
            <person name="Gautier V."/>
            <person name="Ament-Velasquez S.L."/>
            <person name="Kruys A."/>
            <person name="Hutchinson M.I."/>
            <person name="Powell A.J."/>
            <person name="Barry K."/>
            <person name="Miller A.N."/>
            <person name="Grigoriev I.V."/>
            <person name="Debuchy R."/>
            <person name="Gladieux P."/>
            <person name="Hiltunen Thoren M."/>
            <person name="Johannesson H."/>
        </authorList>
    </citation>
    <scope>NUCLEOTIDE SEQUENCE</scope>
    <source>
        <strain evidence="18">CBS 892.96</strain>
    </source>
</reference>
<keyword evidence="12" id="KW-0624">Polysaccharide degradation</keyword>
<dbReference type="GO" id="GO:0030245">
    <property type="term" value="P:cellulose catabolic process"/>
    <property type="evidence" value="ECO:0007669"/>
    <property type="project" value="UniProtKB-KW"/>
</dbReference>
<evidence type="ECO:0000256" key="3">
    <source>
        <dbReference type="ARBA" id="ARBA00022525"/>
    </source>
</evidence>
<dbReference type="GO" id="GO:0046872">
    <property type="term" value="F:metal ion binding"/>
    <property type="evidence" value="ECO:0007669"/>
    <property type="project" value="UniProtKB-KW"/>
</dbReference>
<comment type="subcellular location">
    <subcellularLocation>
        <location evidence="2">Secreted</location>
    </subcellularLocation>
</comment>
<evidence type="ECO:0000256" key="1">
    <source>
        <dbReference type="ARBA" id="ARBA00001973"/>
    </source>
</evidence>
<dbReference type="InterPro" id="IPR005103">
    <property type="entry name" value="AA9_LPMO"/>
</dbReference>
<evidence type="ECO:0000256" key="6">
    <source>
        <dbReference type="ARBA" id="ARBA00023001"/>
    </source>
</evidence>
<dbReference type="InterPro" id="IPR049892">
    <property type="entry name" value="AA9"/>
</dbReference>
<comment type="caution">
    <text evidence="18">The sequence shown here is derived from an EMBL/GenBank/DDBJ whole genome shotgun (WGS) entry which is preliminary data.</text>
</comment>
<comment type="cofactor">
    <cofactor evidence="1">
        <name>Cu(2+)</name>
        <dbReference type="ChEBI" id="CHEBI:29036"/>
    </cofactor>
</comment>
<dbReference type="GO" id="GO:0005576">
    <property type="term" value="C:extracellular region"/>
    <property type="evidence" value="ECO:0007669"/>
    <property type="project" value="UniProtKB-SubCell"/>
</dbReference>
<keyword evidence="8" id="KW-0186">Copper</keyword>
<keyword evidence="4" id="KW-0479">Metal-binding</keyword>
<dbReference type="EMBL" id="MU866192">
    <property type="protein sequence ID" value="KAK4176580.1"/>
    <property type="molecule type" value="Genomic_DNA"/>
</dbReference>
<dbReference type="GO" id="GO:0016787">
    <property type="term" value="F:hydrolase activity"/>
    <property type="evidence" value="ECO:0007669"/>
    <property type="project" value="UniProtKB-KW"/>
</dbReference>
<evidence type="ECO:0000256" key="13">
    <source>
        <dbReference type="ARBA" id="ARBA00044502"/>
    </source>
</evidence>
<protein>
    <recommendedName>
        <fullName evidence="15">lytic cellulose monooxygenase (C4-dehydrogenating)</fullName>
        <ecNumber evidence="15">1.14.99.56</ecNumber>
    </recommendedName>
</protein>
<evidence type="ECO:0000256" key="14">
    <source>
        <dbReference type="ARBA" id="ARBA00045077"/>
    </source>
</evidence>
<dbReference type="GO" id="GO:0004497">
    <property type="term" value="F:monooxygenase activity"/>
    <property type="evidence" value="ECO:0007669"/>
    <property type="project" value="UniProtKB-KW"/>
</dbReference>
<keyword evidence="3" id="KW-0964">Secreted</keyword>
<keyword evidence="7" id="KW-0560">Oxidoreductase</keyword>
<evidence type="ECO:0000256" key="8">
    <source>
        <dbReference type="ARBA" id="ARBA00023008"/>
    </source>
</evidence>
<evidence type="ECO:0000313" key="18">
    <source>
        <dbReference type="EMBL" id="KAK4176580.1"/>
    </source>
</evidence>
<evidence type="ECO:0000256" key="9">
    <source>
        <dbReference type="ARBA" id="ARBA00023033"/>
    </source>
</evidence>
<evidence type="ECO:0000256" key="4">
    <source>
        <dbReference type="ARBA" id="ARBA00022723"/>
    </source>
</evidence>
<keyword evidence="9" id="KW-0503">Monooxygenase</keyword>
<evidence type="ECO:0000256" key="5">
    <source>
        <dbReference type="ARBA" id="ARBA00022729"/>
    </source>
</evidence>
<comment type="similarity">
    <text evidence="13">Belongs to the polysaccharide monooxygenase AA9 family.</text>
</comment>
<evidence type="ECO:0000259" key="17">
    <source>
        <dbReference type="Pfam" id="PF03443"/>
    </source>
</evidence>
<dbReference type="Proteomes" id="UP001302321">
    <property type="component" value="Unassembled WGS sequence"/>
</dbReference>
<organism evidence="18 19">
    <name type="scientific">Triangularia setosa</name>
    <dbReference type="NCBI Taxonomy" id="2587417"/>
    <lineage>
        <taxon>Eukaryota</taxon>
        <taxon>Fungi</taxon>
        <taxon>Dikarya</taxon>
        <taxon>Ascomycota</taxon>
        <taxon>Pezizomycotina</taxon>
        <taxon>Sordariomycetes</taxon>
        <taxon>Sordariomycetidae</taxon>
        <taxon>Sordariales</taxon>
        <taxon>Podosporaceae</taxon>
        <taxon>Triangularia</taxon>
    </lineage>
</organism>
<feature type="chain" id="PRO_5043027444" description="lytic cellulose monooxygenase (C4-dehydrogenating)" evidence="16">
    <location>
        <begin position="21"/>
        <end position="281"/>
    </location>
</feature>
<dbReference type="Pfam" id="PF03443">
    <property type="entry name" value="AA9"/>
    <property type="match status" value="1"/>
</dbReference>
<keyword evidence="19" id="KW-1185">Reference proteome</keyword>
<feature type="domain" description="Auxiliary Activity family 9 catalytic" evidence="17">
    <location>
        <begin position="21"/>
        <end position="221"/>
    </location>
</feature>
<keyword evidence="5 16" id="KW-0732">Signal</keyword>
<accession>A0AAN6W7D8</accession>
<dbReference type="Gene3D" id="2.70.50.70">
    <property type="match status" value="1"/>
</dbReference>
<dbReference type="EC" id="1.14.99.56" evidence="15"/>
<dbReference type="PANTHER" id="PTHR33353:SF19">
    <property type="entry name" value="GLYCOSYLHYDROLASE FAMILY 61-8 PROTEIN"/>
    <property type="match status" value="1"/>
</dbReference>
<evidence type="ECO:0000256" key="2">
    <source>
        <dbReference type="ARBA" id="ARBA00004613"/>
    </source>
</evidence>
<evidence type="ECO:0000256" key="16">
    <source>
        <dbReference type="SAM" id="SignalP"/>
    </source>
</evidence>
<keyword evidence="11" id="KW-0119">Carbohydrate metabolism</keyword>
<reference evidence="18" key="2">
    <citation type="submission" date="2023-05" db="EMBL/GenBank/DDBJ databases">
        <authorList>
            <consortium name="Lawrence Berkeley National Laboratory"/>
            <person name="Steindorff A."/>
            <person name="Hensen N."/>
            <person name="Bonometti L."/>
            <person name="Westerberg I."/>
            <person name="Brannstrom I.O."/>
            <person name="Guillou S."/>
            <person name="Cros-Aarteil S."/>
            <person name="Calhoun S."/>
            <person name="Haridas S."/>
            <person name="Kuo A."/>
            <person name="Mondo S."/>
            <person name="Pangilinan J."/>
            <person name="Riley R."/>
            <person name="Labutti K."/>
            <person name="Andreopoulos B."/>
            <person name="Lipzen A."/>
            <person name="Chen C."/>
            <person name="Yanf M."/>
            <person name="Daum C."/>
            <person name="Ng V."/>
            <person name="Clum A."/>
            <person name="Ohm R."/>
            <person name="Martin F."/>
            <person name="Silar P."/>
            <person name="Natvig D."/>
            <person name="Lalanne C."/>
            <person name="Gautier V."/>
            <person name="Ament-Velasquez S.L."/>
            <person name="Kruys A."/>
            <person name="Hutchinson M.I."/>
            <person name="Powell A.J."/>
            <person name="Barry K."/>
            <person name="Miller A.N."/>
            <person name="Grigoriev I.V."/>
            <person name="Debuchy R."/>
            <person name="Gladieux P."/>
            <person name="Thoren M.H."/>
            <person name="Johannesson H."/>
        </authorList>
    </citation>
    <scope>NUCLEOTIDE SEQUENCE</scope>
    <source>
        <strain evidence="18">CBS 892.96</strain>
    </source>
</reference>
<dbReference type="AlphaFoldDB" id="A0AAN6W7D8"/>
<evidence type="ECO:0000256" key="15">
    <source>
        <dbReference type="ARBA" id="ARBA00047174"/>
    </source>
</evidence>
<evidence type="ECO:0000256" key="11">
    <source>
        <dbReference type="ARBA" id="ARBA00023277"/>
    </source>
</evidence>
<keyword evidence="10" id="KW-1015">Disulfide bond</keyword>
<evidence type="ECO:0000313" key="19">
    <source>
        <dbReference type="Proteomes" id="UP001302321"/>
    </source>
</evidence>
<keyword evidence="6" id="KW-0136">Cellulose degradation</keyword>
<evidence type="ECO:0000256" key="12">
    <source>
        <dbReference type="ARBA" id="ARBA00023326"/>
    </source>
</evidence>